<sequence length="95" mass="11339">MTLYLKRSWHWIDYSLVFFRLCWYIINFHEEDMGLTPREIEILKLVANGLSNQNIAERLFLSQGTVKNYISNLYSKIGVKNRSAAIHYWKVRKQG</sequence>
<dbReference type="PRINTS" id="PR00038">
    <property type="entry name" value="HTHLUXR"/>
</dbReference>
<dbReference type="CDD" id="cd06170">
    <property type="entry name" value="LuxR_C_like"/>
    <property type="match status" value="1"/>
</dbReference>
<evidence type="ECO:0000259" key="4">
    <source>
        <dbReference type="PROSITE" id="PS50043"/>
    </source>
</evidence>
<dbReference type="Pfam" id="PF00196">
    <property type="entry name" value="GerE"/>
    <property type="match status" value="1"/>
</dbReference>
<evidence type="ECO:0000313" key="5">
    <source>
        <dbReference type="EMBL" id="MFB9758964.1"/>
    </source>
</evidence>
<evidence type="ECO:0000256" key="1">
    <source>
        <dbReference type="ARBA" id="ARBA00023015"/>
    </source>
</evidence>
<protein>
    <submittedName>
        <fullName evidence="5">Response regulator transcription factor</fullName>
    </submittedName>
</protein>
<dbReference type="Proteomes" id="UP001589609">
    <property type="component" value="Unassembled WGS sequence"/>
</dbReference>
<keyword evidence="2" id="KW-0238">DNA-binding</keyword>
<accession>A0ABV5WEE0</accession>
<dbReference type="PROSITE" id="PS50043">
    <property type="entry name" value="HTH_LUXR_2"/>
    <property type="match status" value="1"/>
</dbReference>
<evidence type="ECO:0000256" key="3">
    <source>
        <dbReference type="ARBA" id="ARBA00023163"/>
    </source>
</evidence>
<dbReference type="PANTHER" id="PTHR44688:SF16">
    <property type="entry name" value="DNA-BINDING TRANSCRIPTIONAL ACTIVATOR DEVR_DOSR"/>
    <property type="match status" value="1"/>
</dbReference>
<dbReference type="InterPro" id="IPR036388">
    <property type="entry name" value="WH-like_DNA-bd_sf"/>
</dbReference>
<reference evidence="5 6" key="1">
    <citation type="submission" date="2024-09" db="EMBL/GenBank/DDBJ databases">
        <authorList>
            <person name="Sun Q."/>
            <person name="Mori K."/>
        </authorList>
    </citation>
    <scope>NUCLEOTIDE SEQUENCE [LARGE SCALE GENOMIC DNA]</scope>
    <source>
        <strain evidence="5 6">JCM 11201</strain>
    </source>
</reference>
<gene>
    <name evidence="5" type="ORF">ACFFMS_10875</name>
</gene>
<dbReference type="InterPro" id="IPR016032">
    <property type="entry name" value="Sig_transdc_resp-reg_C-effctor"/>
</dbReference>
<dbReference type="PANTHER" id="PTHR44688">
    <property type="entry name" value="DNA-BINDING TRANSCRIPTIONAL ACTIVATOR DEVR_DOSR"/>
    <property type="match status" value="1"/>
</dbReference>
<dbReference type="Gene3D" id="1.10.10.10">
    <property type="entry name" value="Winged helix-like DNA-binding domain superfamily/Winged helix DNA-binding domain"/>
    <property type="match status" value="1"/>
</dbReference>
<evidence type="ECO:0000313" key="6">
    <source>
        <dbReference type="Proteomes" id="UP001589609"/>
    </source>
</evidence>
<evidence type="ECO:0000256" key="2">
    <source>
        <dbReference type="ARBA" id="ARBA00023125"/>
    </source>
</evidence>
<dbReference type="RefSeq" id="WP_379949248.1">
    <property type="nucleotide sequence ID" value="NZ_JBHMAF010000049.1"/>
</dbReference>
<proteinExistence type="predicted"/>
<keyword evidence="3" id="KW-0804">Transcription</keyword>
<dbReference type="EMBL" id="JBHMAF010000049">
    <property type="protein sequence ID" value="MFB9758964.1"/>
    <property type="molecule type" value="Genomic_DNA"/>
</dbReference>
<dbReference type="PROSITE" id="PS00622">
    <property type="entry name" value="HTH_LUXR_1"/>
    <property type="match status" value="1"/>
</dbReference>
<keyword evidence="6" id="KW-1185">Reference proteome</keyword>
<dbReference type="SUPFAM" id="SSF46894">
    <property type="entry name" value="C-terminal effector domain of the bipartite response regulators"/>
    <property type="match status" value="1"/>
</dbReference>
<name>A0ABV5WEE0_9BACI</name>
<organism evidence="5 6">
    <name type="scientific">Ectobacillus funiculus</name>
    <dbReference type="NCBI Taxonomy" id="137993"/>
    <lineage>
        <taxon>Bacteria</taxon>
        <taxon>Bacillati</taxon>
        <taxon>Bacillota</taxon>
        <taxon>Bacilli</taxon>
        <taxon>Bacillales</taxon>
        <taxon>Bacillaceae</taxon>
        <taxon>Ectobacillus</taxon>
    </lineage>
</organism>
<dbReference type="SMART" id="SM00421">
    <property type="entry name" value="HTH_LUXR"/>
    <property type="match status" value="1"/>
</dbReference>
<feature type="domain" description="HTH luxR-type" evidence="4">
    <location>
        <begin position="29"/>
        <end position="93"/>
    </location>
</feature>
<keyword evidence="1" id="KW-0805">Transcription regulation</keyword>
<comment type="caution">
    <text evidence="5">The sequence shown here is derived from an EMBL/GenBank/DDBJ whole genome shotgun (WGS) entry which is preliminary data.</text>
</comment>
<dbReference type="InterPro" id="IPR000792">
    <property type="entry name" value="Tscrpt_reg_LuxR_C"/>
</dbReference>